<keyword evidence="4" id="KW-1185">Reference proteome</keyword>
<dbReference type="SUPFAM" id="SSF56059">
    <property type="entry name" value="Glutathione synthetase ATP-binding domain-like"/>
    <property type="match status" value="1"/>
</dbReference>
<evidence type="ECO:0000259" key="2">
    <source>
        <dbReference type="PROSITE" id="PS50975"/>
    </source>
</evidence>
<keyword evidence="1" id="KW-0067">ATP-binding</keyword>
<dbReference type="RefSeq" id="WP_340271590.1">
    <property type="nucleotide sequence ID" value="NZ_JBBEOG010000012.1"/>
</dbReference>
<reference evidence="4" key="1">
    <citation type="journal article" date="2019" name="Int. J. Syst. Evol. Microbiol.">
        <title>The Global Catalogue of Microorganisms (GCM) 10K type strain sequencing project: providing services to taxonomists for standard genome sequencing and annotation.</title>
        <authorList>
            <consortium name="The Broad Institute Genomics Platform"/>
            <consortium name="The Broad Institute Genome Sequencing Center for Infectious Disease"/>
            <person name="Wu L."/>
            <person name="Ma J."/>
        </authorList>
    </citation>
    <scope>NUCLEOTIDE SEQUENCE [LARGE SCALE GENOMIC DNA]</scope>
    <source>
        <strain evidence="4">CCUG 43114</strain>
    </source>
</reference>
<feature type="domain" description="ATP-grasp" evidence="2">
    <location>
        <begin position="103"/>
        <end position="303"/>
    </location>
</feature>
<dbReference type="GO" id="GO:0016874">
    <property type="term" value="F:ligase activity"/>
    <property type="evidence" value="ECO:0007669"/>
    <property type="project" value="UniProtKB-KW"/>
</dbReference>
<evidence type="ECO:0000256" key="1">
    <source>
        <dbReference type="PROSITE-ProRule" id="PRU00409"/>
    </source>
</evidence>
<gene>
    <name evidence="3" type="ORF">ACFPJ6_12900</name>
</gene>
<sequence length="303" mass="32435">MSAPSVHAVHENPAWWPPFQAAFDAEGVPVEQWLLTGGETVDLGVPPPDGVFWSRMSASSHTRGHTRSIAHTRAVLRWLEGHGRRVVNGSAVLELEVSKVAQDAALRAAGVETPRTVVAFDRQQVLDGAKALVADGVPSVVTKHNQGGKGLGVQRFDDLGALERHLASDAWVEPVDGVALVQEYVQPAEAFVTRAEFVGGRFLYALAASTAQGFELCPADACALDGGPLFRLREGHVPPRLERYLAFLADAGVEIAGIEYVETADGRVVTYDVNTNTNYNPDVEAVAPASGPREIARYLGSLL</sequence>
<keyword evidence="3" id="KW-0436">Ligase</keyword>
<dbReference type="PANTHER" id="PTHR21621:SF0">
    <property type="entry name" value="BETA-CITRYLGLUTAMATE SYNTHASE B-RELATED"/>
    <property type="match status" value="1"/>
</dbReference>
<protein>
    <submittedName>
        <fullName evidence="3">RimK family alpha-L-glutamate ligase</fullName>
    </submittedName>
</protein>
<name>A0ABW0GS84_9MICO</name>
<proteinExistence type="predicted"/>
<keyword evidence="1" id="KW-0547">Nucleotide-binding</keyword>
<evidence type="ECO:0000313" key="4">
    <source>
        <dbReference type="Proteomes" id="UP001596122"/>
    </source>
</evidence>
<accession>A0ABW0GS84</accession>
<dbReference type="EMBL" id="JBHSLD010000011">
    <property type="protein sequence ID" value="MFC5381686.1"/>
    <property type="molecule type" value="Genomic_DNA"/>
</dbReference>
<dbReference type="Proteomes" id="UP001596122">
    <property type="component" value="Unassembled WGS sequence"/>
</dbReference>
<comment type="caution">
    <text evidence="3">The sequence shown here is derived from an EMBL/GenBank/DDBJ whole genome shotgun (WGS) entry which is preliminary data.</text>
</comment>
<dbReference type="PROSITE" id="PS50975">
    <property type="entry name" value="ATP_GRASP"/>
    <property type="match status" value="1"/>
</dbReference>
<dbReference type="PANTHER" id="PTHR21621">
    <property type="entry name" value="RIBOSOMAL PROTEIN S6 MODIFICATION PROTEIN"/>
    <property type="match status" value="1"/>
</dbReference>
<dbReference type="InterPro" id="IPR011761">
    <property type="entry name" value="ATP-grasp"/>
</dbReference>
<evidence type="ECO:0000313" key="3">
    <source>
        <dbReference type="EMBL" id="MFC5381686.1"/>
    </source>
</evidence>
<organism evidence="3 4">
    <name type="scientific">Aquipuribacter nitratireducens</name>
    <dbReference type="NCBI Taxonomy" id="650104"/>
    <lineage>
        <taxon>Bacteria</taxon>
        <taxon>Bacillati</taxon>
        <taxon>Actinomycetota</taxon>
        <taxon>Actinomycetes</taxon>
        <taxon>Micrococcales</taxon>
        <taxon>Intrasporangiaceae</taxon>
        <taxon>Aquipuribacter</taxon>
    </lineage>
</organism>